<gene>
    <name evidence="4" type="ORF">Daus18300_012777</name>
</gene>
<dbReference type="InterPro" id="IPR036770">
    <property type="entry name" value="Ankyrin_rpt-contain_sf"/>
</dbReference>
<keyword evidence="1" id="KW-0677">Repeat</keyword>
<evidence type="ECO:0000256" key="1">
    <source>
        <dbReference type="ARBA" id="ARBA00022737"/>
    </source>
</evidence>
<sequence length="1045" mass="117182">MSILNHDPDIDVNELVSGEAILHHVCRHSHSELIDVLVSRPDIDVNLKNHDGLAGLHIACQSDNVAIVGSLLQSPHTNVNIRSSSDSSTPLHIAAMQGNASPIKSLLEMAEIDVQAEDAHGYLPLHYAAEHLIATVDSIWASKSDQDCRDVLLRLCGNGAVNTMTPHKRGPIYLAAKAGNILALEVFLTQSDLDINMRDAQGETALHLAEHIDTVGILCEKGLNANIQNVDGNTALHIALEWKLTVLVHSLLRNTKLDADMPNKKGQQFMHIAAAQWDVEVFKEVVATPPSGNINIRDGLGETALHISARADNIDIVKHLLSIPSVHVNAQNDEGQTPLHLACERGHIDVVRLLLANAYIDGDVGDVDGYTSLHLASRSALCEPIVCDLLRVISDIDRRVPASGATALHFAAFEGNVETVMNLLERGADPQLTCRGLDGANSDVDLDAGGLAKKIEVIDLIRHYRRREISLEPSTLSASQVDLLKRHANGAYVVWNWPRAEKLDEHSKSPWRKRQRTSLAISSVSNIYERLAAGFRKGLEPCEEEQWQLRHEDRHYTRKGRRLERERRTRWVHFSAQNRRWVEEFCKLLYSHESLHTEGTDVLTFLDDTFNKRSVASGHNEDLDREHCVEVSSLPEVTDRETNEDITTESIYDGRGPPHYSVAAIVIPLIDIDMMMPGFVKNSASHIQVNDNQFASMIANFCGSPELNTKEQAHIEMIQSFHSTFRSQKSRSLDQYFHHDLTDHDLQIVNAEQVLSRFIYHHQVQRGLHPRHDDTSTYRETTRPRRLSPVLIKVLNAVFGATSTDVREDRIEHGRDESNTNFGLARQHVLVVPQLWLWKIDMITSLPPRWDSSNLHSASEYIRSRVEFQDAEARPLDVLHRIMEACLEYQPTFSLFRRQLTYQDAFSGEISRISRDINQCYKGFRNDLGKSDDRFLDSFKTATTSLLDIDDVLNELKMIKRVYQNQAQVVTLLQLTQGSASTENALKASEQSKILAIFTVVTTPLSWVAALFALKIESFHAGETWTSGQVASGSGEFSRIMESSS</sequence>
<dbReference type="Pfam" id="PF00023">
    <property type="entry name" value="Ank"/>
    <property type="match status" value="1"/>
</dbReference>
<keyword evidence="2 3" id="KW-0040">ANK repeat</keyword>
<evidence type="ECO:0000256" key="2">
    <source>
        <dbReference type="ARBA" id="ARBA00023043"/>
    </source>
</evidence>
<feature type="repeat" description="ANK" evidence="3">
    <location>
        <begin position="334"/>
        <end position="355"/>
    </location>
</feature>
<evidence type="ECO:0008006" key="6">
    <source>
        <dbReference type="Google" id="ProtNLM"/>
    </source>
</evidence>
<feature type="repeat" description="ANK" evidence="3">
    <location>
        <begin position="300"/>
        <end position="322"/>
    </location>
</feature>
<organism evidence="4 5">
    <name type="scientific">Diaporthe australafricana</name>
    <dbReference type="NCBI Taxonomy" id="127596"/>
    <lineage>
        <taxon>Eukaryota</taxon>
        <taxon>Fungi</taxon>
        <taxon>Dikarya</taxon>
        <taxon>Ascomycota</taxon>
        <taxon>Pezizomycotina</taxon>
        <taxon>Sordariomycetes</taxon>
        <taxon>Sordariomycetidae</taxon>
        <taxon>Diaporthales</taxon>
        <taxon>Diaporthaceae</taxon>
        <taxon>Diaporthe</taxon>
    </lineage>
</organism>
<dbReference type="SUPFAM" id="SSF48403">
    <property type="entry name" value="Ankyrin repeat"/>
    <property type="match status" value="1"/>
</dbReference>
<protein>
    <recommendedName>
        <fullName evidence="6">Ankyrin repeat protein</fullName>
    </recommendedName>
</protein>
<feature type="repeat" description="ANK" evidence="3">
    <location>
        <begin position="403"/>
        <end position="435"/>
    </location>
</feature>
<evidence type="ECO:0000256" key="3">
    <source>
        <dbReference type="PROSITE-ProRule" id="PRU00023"/>
    </source>
</evidence>
<dbReference type="Gene3D" id="1.25.40.20">
    <property type="entry name" value="Ankyrin repeat-containing domain"/>
    <property type="match status" value="4"/>
</dbReference>
<evidence type="ECO:0000313" key="4">
    <source>
        <dbReference type="EMBL" id="KAL1850769.1"/>
    </source>
</evidence>
<dbReference type="PANTHER" id="PTHR24198:SF165">
    <property type="entry name" value="ANKYRIN REPEAT-CONTAINING PROTEIN-RELATED"/>
    <property type="match status" value="1"/>
</dbReference>
<dbReference type="SMART" id="SM00248">
    <property type="entry name" value="ANK"/>
    <property type="match status" value="12"/>
</dbReference>
<feature type="repeat" description="ANK" evidence="3">
    <location>
        <begin position="86"/>
        <end position="119"/>
    </location>
</feature>
<dbReference type="Pfam" id="PF12796">
    <property type="entry name" value="Ank_2"/>
    <property type="match status" value="3"/>
</dbReference>
<dbReference type="EMBL" id="JAWRVE010000181">
    <property type="protein sequence ID" value="KAL1850769.1"/>
    <property type="molecule type" value="Genomic_DNA"/>
</dbReference>
<accession>A0ABR3W1K5</accession>
<name>A0ABR3W1K5_9PEZI</name>
<dbReference type="InterPro" id="IPR002110">
    <property type="entry name" value="Ankyrin_rpt"/>
</dbReference>
<proteinExistence type="predicted"/>
<comment type="caution">
    <text evidence="4">The sequence shown here is derived from an EMBL/GenBank/DDBJ whole genome shotgun (WGS) entry which is preliminary data.</text>
</comment>
<dbReference type="PANTHER" id="PTHR24198">
    <property type="entry name" value="ANKYRIN REPEAT AND PROTEIN KINASE DOMAIN-CONTAINING PROTEIN"/>
    <property type="match status" value="1"/>
</dbReference>
<dbReference type="Proteomes" id="UP001583177">
    <property type="component" value="Unassembled WGS sequence"/>
</dbReference>
<dbReference type="PROSITE" id="PS50088">
    <property type="entry name" value="ANK_REPEAT"/>
    <property type="match status" value="4"/>
</dbReference>
<reference evidence="4 5" key="1">
    <citation type="journal article" date="2024" name="IMA Fungus">
        <title>IMA Genome - F19 : A genome assembly and annotation guide to empower mycologists, including annotated draft genome sequences of Ceratocystis pirilliformis, Diaporthe australafricana, Fusarium ophioides, Paecilomyces lecythidis, and Sporothrix stenoceras.</title>
        <authorList>
            <person name="Aylward J."/>
            <person name="Wilson A.M."/>
            <person name="Visagie C.M."/>
            <person name="Spraker J."/>
            <person name="Barnes I."/>
            <person name="Buitendag C."/>
            <person name="Ceriani C."/>
            <person name="Del Mar Angel L."/>
            <person name="du Plessis D."/>
            <person name="Fuchs T."/>
            <person name="Gasser K."/>
            <person name="Kramer D."/>
            <person name="Li W."/>
            <person name="Munsamy K."/>
            <person name="Piso A."/>
            <person name="Price J.L."/>
            <person name="Sonnekus B."/>
            <person name="Thomas C."/>
            <person name="van der Nest A."/>
            <person name="van Dijk A."/>
            <person name="van Heerden A."/>
            <person name="van Vuuren N."/>
            <person name="Yilmaz N."/>
            <person name="Duong T.A."/>
            <person name="van der Merwe N.A."/>
            <person name="Wingfield M.J."/>
            <person name="Wingfield B.D."/>
        </authorList>
    </citation>
    <scope>NUCLEOTIDE SEQUENCE [LARGE SCALE GENOMIC DNA]</scope>
    <source>
        <strain evidence="4 5">CMW 18300</strain>
    </source>
</reference>
<dbReference type="PROSITE" id="PS50297">
    <property type="entry name" value="ANK_REP_REGION"/>
    <property type="match status" value="4"/>
</dbReference>
<dbReference type="PRINTS" id="PR01415">
    <property type="entry name" value="ANKYRIN"/>
</dbReference>
<keyword evidence="5" id="KW-1185">Reference proteome</keyword>
<evidence type="ECO:0000313" key="5">
    <source>
        <dbReference type="Proteomes" id="UP001583177"/>
    </source>
</evidence>